<dbReference type="InterPro" id="IPR020846">
    <property type="entry name" value="MFS_dom"/>
</dbReference>
<feature type="transmembrane region" description="Helical" evidence="5">
    <location>
        <begin position="21"/>
        <end position="45"/>
    </location>
</feature>
<feature type="transmembrane region" description="Helical" evidence="5">
    <location>
        <begin position="295"/>
        <end position="313"/>
    </location>
</feature>
<dbReference type="Proteomes" id="UP000031843">
    <property type="component" value="Chromosome secondary"/>
</dbReference>
<feature type="transmembrane region" description="Helical" evidence="5">
    <location>
        <begin position="87"/>
        <end position="106"/>
    </location>
</feature>
<feature type="transmembrane region" description="Helical" evidence="5">
    <location>
        <begin position="379"/>
        <end position="398"/>
    </location>
</feature>
<evidence type="ECO:0000256" key="3">
    <source>
        <dbReference type="ARBA" id="ARBA00022989"/>
    </source>
</evidence>
<evidence type="ECO:0000256" key="2">
    <source>
        <dbReference type="ARBA" id="ARBA00022692"/>
    </source>
</evidence>
<evidence type="ECO:0000256" key="1">
    <source>
        <dbReference type="ARBA" id="ARBA00004141"/>
    </source>
</evidence>
<evidence type="ECO:0000259" key="6">
    <source>
        <dbReference type="PROSITE" id="PS50850"/>
    </source>
</evidence>
<feature type="transmembrane region" description="Helical" evidence="5">
    <location>
        <begin position="57"/>
        <end position="75"/>
    </location>
</feature>
<keyword evidence="2 5" id="KW-0812">Transmembrane</keyword>
<feature type="transmembrane region" description="Helical" evidence="5">
    <location>
        <begin position="112"/>
        <end position="133"/>
    </location>
</feature>
<dbReference type="PROSITE" id="PS00217">
    <property type="entry name" value="SUGAR_TRANSPORT_2"/>
    <property type="match status" value="1"/>
</dbReference>
<evidence type="ECO:0000256" key="4">
    <source>
        <dbReference type="ARBA" id="ARBA00023136"/>
    </source>
</evidence>
<feature type="transmembrane region" description="Helical" evidence="5">
    <location>
        <begin position="145"/>
        <end position="169"/>
    </location>
</feature>
<dbReference type="InterPro" id="IPR011701">
    <property type="entry name" value="MFS"/>
</dbReference>
<dbReference type="OrthoDB" id="7066727at2"/>
<feature type="domain" description="Major facilitator superfamily (MFS) profile" evidence="6">
    <location>
        <begin position="21"/>
        <end position="434"/>
    </location>
</feature>
<name>A0A0C4YPT7_9BURK</name>
<feature type="transmembrane region" description="Helical" evidence="5">
    <location>
        <begin position="256"/>
        <end position="275"/>
    </location>
</feature>
<dbReference type="AlphaFoldDB" id="A0A0C4YPT7"/>
<dbReference type="InterPro" id="IPR036259">
    <property type="entry name" value="MFS_trans_sf"/>
</dbReference>
<dbReference type="Pfam" id="PF07690">
    <property type="entry name" value="MFS_1"/>
    <property type="match status" value="1"/>
</dbReference>
<evidence type="ECO:0000313" key="7">
    <source>
        <dbReference type="EMBL" id="AJG24049.1"/>
    </source>
</evidence>
<dbReference type="STRING" id="68895.RR42_s2467"/>
<dbReference type="PANTHER" id="PTHR23508">
    <property type="entry name" value="CARBOXYLIC ACID TRANSPORTER PROTEIN HOMOLOG"/>
    <property type="match status" value="1"/>
</dbReference>
<dbReference type="SUPFAM" id="SSF103473">
    <property type="entry name" value="MFS general substrate transporter"/>
    <property type="match status" value="1"/>
</dbReference>
<feature type="transmembrane region" description="Helical" evidence="5">
    <location>
        <begin position="320"/>
        <end position="339"/>
    </location>
</feature>
<reference evidence="7 8" key="1">
    <citation type="journal article" date="2015" name="Genome Announc.">
        <title>Complete Genome Sequence of Cupriavidus basilensis 4G11, Isolated from the Oak Ridge Field Research Center Site.</title>
        <authorList>
            <person name="Ray J."/>
            <person name="Waters R.J."/>
            <person name="Skerker J.M."/>
            <person name="Kuehl J.V."/>
            <person name="Price M.N."/>
            <person name="Huang J."/>
            <person name="Chakraborty R."/>
            <person name="Arkin A.P."/>
            <person name="Deutschbauer A."/>
        </authorList>
    </citation>
    <scope>NUCLEOTIDE SEQUENCE [LARGE SCALE GENOMIC DNA]</scope>
    <source>
        <strain evidence="7">4G11</strain>
    </source>
</reference>
<dbReference type="InterPro" id="IPR005829">
    <property type="entry name" value="Sugar_transporter_CS"/>
</dbReference>
<dbReference type="RefSeq" id="WP_043356062.1">
    <property type="nucleotide sequence ID" value="NZ_CP010537.1"/>
</dbReference>
<feature type="transmembrane region" description="Helical" evidence="5">
    <location>
        <begin position="175"/>
        <end position="195"/>
    </location>
</feature>
<dbReference type="GO" id="GO:0046943">
    <property type="term" value="F:carboxylic acid transmembrane transporter activity"/>
    <property type="evidence" value="ECO:0007669"/>
    <property type="project" value="TreeGrafter"/>
</dbReference>
<keyword evidence="8" id="KW-1185">Reference proteome</keyword>
<dbReference type="PROSITE" id="PS50850">
    <property type="entry name" value="MFS"/>
    <property type="match status" value="1"/>
</dbReference>
<evidence type="ECO:0000313" key="8">
    <source>
        <dbReference type="Proteomes" id="UP000031843"/>
    </source>
</evidence>
<dbReference type="PANTHER" id="PTHR23508:SF10">
    <property type="entry name" value="CARBOXYLIC ACID TRANSPORTER PROTEIN HOMOLOG"/>
    <property type="match status" value="1"/>
</dbReference>
<dbReference type="Gene3D" id="1.20.1250.20">
    <property type="entry name" value="MFS general substrate transporter like domains"/>
    <property type="match status" value="1"/>
</dbReference>
<evidence type="ECO:0000256" key="5">
    <source>
        <dbReference type="SAM" id="Phobius"/>
    </source>
</evidence>
<organism evidence="7 8">
    <name type="scientific">Cupriavidus basilensis</name>
    <dbReference type="NCBI Taxonomy" id="68895"/>
    <lineage>
        <taxon>Bacteria</taxon>
        <taxon>Pseudomonadati</taxon>
        <taxon>Pseudomonadota</taxon>
        <taxon>Betaproteobacteria</taxon>
        <taxon>Burkholderiales</taxon>
        <taxon>Burkholderiaceae</taxon>
        <taxon>Cupriavidus</taxon>
    </lineage>
</organism>
<comment type="subcellular location">
    <subcellularLocation>
        <location evidence="1">Membrane</location>
        <topology evidence="1">Multi-pass membrane protein</topology>
    </subcellularLocation>
</comment>
<dbReference type="CDD" id="cd17365">
    <property type="entry name" value="MFS_PcaK_like"/>
    <property type="match status" value="1"/>
</dbReference>
<protein>
    <submittedName>
        <fullName evidence="7">4-hydroxybenzoate transporter</fullName>
    </submittedName>
</protein>
<proteinExistence type="predicted"/>
<feature type="transmembrane region" description="Helical" evidence="5">
    <location>
        <begin position="410"/>
        <end position="429"/>
    </location>
</feature>
<keyword evidence="4 5" id="KW-0472">Membrane</keyword>
<sequence>MKLDIRETINQGEMSRFQIMAVAICIVLNMLDGFDVLAMAFTASHISSDWHLSGKEIGVLLSAGLFGMAAGSLFLAPWADRLGRRPVILLCLVTISAGMLWSAFAQSVTQLAAMRAITGLGIGGMLASINVITGEYASDKWRSTAIVLQATGYPVGATIGGAIAGVLLLHYGWRSVFVFGGLVTLVMIPVVLARLPESLDFLIARRPAGAVDKLNKLLAGMGRERITEMPARAAAQTPAQGGVRSLFGGRLAMPTLMIWTSFFLVMFSFYFVLSWTPKLLVAAGMSAQQGITGGVLLNVGGIVGGTLFGFLAARIGLKPLLWTCFVLTALLLVAFGLYANTLSVAFVLALFIGGGIFGCMVGLYAYAPILYPAQNRTTGMGWSIGMGRFGAVLAPLVAGALVDAGWPTSNLYYVFALPLLVAIASVGLLGRSPAADGQAVRIAAH</sequence>
<dbReference type="EMBL" id="CP010537">
    <property type="protein sequence ID" value="AJG24049.1"/>
    <property type="molecule type" value="Genomic_DNA"/>
</dbReference>
<accession>A0A0C4YPT7</accession>
<feature type="transmembrane region" description="Helical" evidence="5">
    <location>
        <begin position="345"/>
        <end position="367"/>
    </location>
</feature>
<keyword evidence="3 5" id="KW-1133">Transmembrane helix</keyword>
<dbReference type="GO" id="GO:0005886">
    <property type="term" value="C:plasma membrane"/>
    <property type="evidence" value="ECO:0007669"/>
    <property type="project" value="TreeGrafter"/>
</dbReference>
<dbReference type="KEGG" id="cbw:RR42_s2467"/>
<gene>
    <name evidence="7" type="ORF">RR42_s2467</name>
</gene>